<dbReference type="InterPro" id="IPR027417">
    <property type="entry name" value="P-loop_NTPase"/>
</dbReference>
<dbReference type="PANTHER" id="PTHR32071:SF57">
    <property type="entry name" value="C4-DICARBOXYLATE TRANSPORT TRANSCRIPTIONAL REGULATORY PROTEIN DCTD"/>
    <property type="match status" value="1"/>
</dbReference>
<dbReference type="InterPro" id="IPR030828">
    <property type="entry name" value="HTH_TyrR"/>
</dbReference>
<dbReference type="Gene3D" id="1.10.8.60">
    <property type="match status" value="1"/>
</dbReference>
<keyword evidence="2" id="KW-0058">Aromatic hydrocarbons catabolism</keyword>
<dbReference type="GO" id="GO:0006355">
    <property type="term" value="P:regulation of DNA-templated transcription"/>
    <property type="evidence" value="ECO:0007669"/>
    <property type="project" value="InterPro"/>
</dbReference>
<dbReference type="PROSITE" id="PS00676">
    <property type="entry name" value="SIGMA54_INTERACT_2"/>
    <property type="match status" value="1"/>
</dbReference>
<dbReference type="InterPro" id="IPR009057">
    <property type="entry name" value="Homeodomain-like_sf"/>
</dbReference>
<keyword evidence="3" id="KW-0067">ATP-binding</keyword>
<dbReference type="Pfam" id="PF00158">
    <property type="entry name" value="Sigma54_activat"/>
    <property type="match status" value="1"/>
</dbReference>
<dbReference type="PROSITE" id="PS50112">
    <property type="entry name" value="PAS"/>
    <property type="match status" value="1"/>
</dbReference>
<dbReference type="CDD" id="cd00009">
    <property type="entry name" value="AAA"/>
    <property type="match status" value="1"/>
</dbReference>
<evidence type="ECO:0000256" key="5">
    <source>
        <dbReference type="SAM" id="Coils"/>
    </source>
</evidence>
<dbReference type="SUPFAM" id="SSF55785">
    <property type="entry name" value="PYP-like sensor domain (PAS domain)"/>
    <property type="match status" value="1"/>
</dbReference>
<feature type="coiled-coil region" evidence="5">
    <location>
        <begin position="118"/>
        <end position="145"/>
    </location>
</feature>
<dbReference type="InterPro" id="IPR035965">
    <property type="entry name" value="PAS-like_dom_sf"/>
</dbReference>
<feature type="domain" description="PAC" evidence="8">
    <location>
        <begin position="75"/>
        <end position="127"/>
    </location>
</feature>
<reference evidence="9 10" key="1">
    <citation type="submission" date="2017-09" db="EMBL/GenBank/DDBJ databases">
        <title>Large-scale bioinformatics analysis of Bacillus genomes uncovers conserved roles of natural products in bacterial physiology.</title>
        <authorList>
            <consortium name="Agbiome Team Llc"/>
            <person name="Bleich R.M."/>
            <person name="Grubbs K.J."/>
            <person name="Santa Maria K.C."/>
            <person name="Allen S.E."/>
            <person name="Farag S."/>
            <person name="Shank E.A."/>
            <person name="Bowers A."/>
        </authorList>
    </citation>
    <scope>NUCLEOTIDE SEQUENCE [LARGE SCALE GENOMIC DNA]</scope>
    <source>
        <strain evidence="9 10">AFS083741</strain>
    </source>
</reference>
<proteinExistence type="predicted"/>
<sequence length="455" mass="52446">MVAEKERVLMDLKDVFEYAFDEIFVTDEQGIVVRVNSTCERHYQLAAEELVGKHVKELQKDGIFYPSATLEVIEKKRPIELVQTTKSGEYLHVRTRPVFDDEGNLRRVISYSRDLTELYQLRQKVEEMDNQLKTYKKELRETYEHEGLIFKSLAMQKIVDTIKKVSVVDSTVLVLGETGVGKSRLVRHLHEMSHRKHESFYEINCAALPTNLIESELFGYSGGSFTGANREGKKGLLESAHKGTLFLDEIGEMPLEIQAKLLQVLQEKTFRPIGGRELKKVDVRIVAATNRDLSEMVKQGTFRKDLYYRLNVIPIAIPPLRERTEDILPLIYHYLQHFNKKYGRDVKLAPSTLQMFVGYPWEGNNREIENVIERIVITVDDVVTVEDLPLSMQEAAVEQSGQSLYKMLEEVERNIILKAYKTYGSSYKVAEFLQISQSAATRKIKKFIEEEENIG</sequence>
<dbReference type="SUPFAM" id="SSF46689">
    <property type="entry name" value="Homeodomain-like"/>
    <property type="match status" value="1"/>
</dbReference>
<accession>A0A9X6X0I4</accession>
<dbReference type="PROSITE" id="PS50113">
    <property type="entry name" value="PAC"/>
    <property type="match status" value="1"/>
</dbReference>
<dbReference type="InterPro" id="IPR000700">
    <property type="entry name" value="PAS-assoc_C"/>
</dbReference>
<dbReference type="PROSITE" id="PS50045">
    <property type="entry name" value="SIGMA54_INTERACT_4"/>
    <property type="match status" value="1"/>
</dbReference>
<dbReference type="InterPro" id="IPR058031">
    <property type="entry name" value="AAA_lid_NorR"/>
</dbReference>
<evidence type="ECO:0000259" key="8">
    <source>
        <dbReference type="PROSITE" id="PS50113"/>
    </source>
</evidence>
<dbReference type="Gene3D" id="1.10.10.60">
    <property type="entry name" value="Homeodomain-like"/>
    <property type="match status" value="1"/>
</dbReference>
<organism evidence="9 10">
    <name type="scientific">Bacillus cereus</name>
    <dbReference type="NCBI Taxonomy" id="1396"/>
    <lineage>
        <taxon>Bacteria</taxon>
        <taxon>Bacillati</taxon>
        <taxon>Bacillota</taxon>
        <taxon>Bacilli</taxon>
        <taxon>Bacillales</taxon>
        <taxon>Bacillaceae</taxon>
        <taxon>Bacillus</taxon>
        <taxon>Bacillus cereus group</taxon>
    </lineage>
</organism>
<evidence type="ECO:0000256" key="3">
    <source>
        <dbReference type="ARBA" id="ARBA00022840"/>
    </source>
</evidence>
<evidence type="ECO:0000256" key="2">
    <source>
        <dbReference type="ARBA" id="ARBA00022797"/>
    </source>
</evidence>
<evidence type="ECO:0000313" key="10">
    <source>
        <dbReference type="Proteomes" id="UP000224413"/>
    </source>
</evidence>
<evidence type="ECO:0000313" key="9">
    <source>
        <dbReference type="EMBL" id="PFK18146.1"/>
    </source>
</evidence>
<dbReference type="GO" id="GO:0005524">
    <property type="term" value="F:ATP binding"/>
    <property type="evidence" value="ECO:0007669"/>
    <property type="project" value="UniProtKB-KW"/>
</dbReference>
<dbReference type="InterPro" id="IPR025662">
    <property type="entry name" value="Sigma_54_int_dom_ATP-bd_1"/>
</dbReference>
<evidence type="ECO:0000259" key="7">
    <source>
        <dbReference type="PROSITE" id="PS50112"/>
    </source>
</evidence>
<dbReference type="InterPro" id="IPR002078">
    <property type="entry name" value="Sigma_54_int"/>
</dbReference>
<keyword evidence="5" id="KW-0175">Coiled coil</keyword>
<dbReference type="RefSeq" id="WP_098583427.1">
    <property type="nucleotide sequence ID" value="NZ_NUWJ01000112.1"/>
</dbReference>
<dbReference type="EMBL" id="NUWJ01000112">
    <property type="protein sequence ID" value="PFK18146.1"/>
    <property type="molecule type" value="Genomic_DNA"/>
</dbReference>
<dbReference type="NCBIfam" id="TIGR00229">
    <property type="entry name" value="sensory_box"/>
    <property type="match status" value="1"/>
</dbReference>
<dbReference type="InterPro" id="IPR025943">
    <property type="entry name" value="Sigma_54_int_dom_ATP-bd_2"/>
</dbReference>
<dbReference type="Pfam" id="PF25601">
    <property type="entry name" value="AAA_lid_14"/>
    <property type="match status" value="1"/>
</dbReference>
<dbReference type="GO" id="GO:0003677">
    <property type="term" value="F:DNA binding"/>
    <property type="evidence" value="ECO:0007669"/>
    <property type="project" value="UniProtKB-KW"/>
</dbReference>
<dbReference type="Gene3D" id="3.30.450.20">
    <property type="entry name" value="PAS domain"/>
    <property type="match status" value="1"/>
</dbReference>
<evidence type="ECO:0000256" key="4">
    <source>
        <dbReference type="ARBA" id="ARBA00029500"/>
    </source>
</evidence>
<feature type="domain" description="Sigma-54 factor interaction" evidence="6">
    <location>
        <begin position="148"/>
        <end position="377"/>
    </location>
</feature>
<dbReference type="FunFam" id="3.40.50.300:FF:000006">
    <property type="entry name" value="DNA-binding transcriptional regulator NtrC"/>
    <property type="match status" value="1"/>
</dbReference>
<dbReference type="PANTHER" id="PTHR32071">
    <property type="entry name" value="TRANSCRIPTIONAL REGULATORY PROTEIN"/>
    <property type="match status" value="1"/>
</dbReference>
<dbReference type="SUPFAM" id="SSF52540">
    <property type="entry name" value="P-loop containing nucleoside triphosphate hydrolases"/>
    <property type="match status" value="1"/>
</dbReference>
<feature type="domain" description="PAS" evidence="7">
    <location>
        <begin position="8"/>
        <end position="58"/>
    </location>
</feature>
<dbReference type="AlphaFoldDB" id="A0A9X6X0I4"/>
<evidence type="ECO:0000256" key="1">
    <source>
        <dbReference type="ARBA" id="ARBA00022741"/>
    </source>
</evidence>
<evidence type="ECO:0000259" key="6">
    <source>
        <dbReference type="PROSITE" id="PS50045"/>
    </source>
</evidence>
<dbReference type="Pfam" id="PF13426">
    <property type="entry name" value="PAS_9"/>
    <property type="match status" value="1"/>
</dbReference>
<dbReference type="InterPro" id="IPR003593">
    <property type="entry name" value="AAA+_ATPase"/>
</dbReference>
<comment type="caution">
    <text evidence="9">The sequence shown here is derived from an EMBL/GenBank/DDBJ whole genome shotgun (WGS) entry which is preliminary data.</text>
</comment>
<keyword evidence="1" id="KW-0547">Nucleotide-binding</keyword>
<dbReference type="PROSITE" id="PS00675">
    <property type="entry name" value="SIGMA54_INTERACT_1"/>
    <property type="match status" value="1"/>
</dbReference>
<gene>
    <name evidence="9" type="ORF">COI98_13115</name>
</gene>
<dbReference type="InterPro" id="IPR000014">
    <property type="entry name" value="PAS"/>
</dbReference>
<dbReference type="CDD" id="cd00130">
    <property type="entry name" value="PAS"/>
    <property type="match status" value="1"/>
</dbReference>
<name>A0A9X6X0I4_BACCE</name>
<dbReference type="Proteomes" id="UP000224413">
    <property type="component" value="Unassembled WGS sequence"/>
</dbReference>
<dbReference type="Gene3D" id="3.40.50.300">
    <property type="entry name" value="P-loop containing nucleotide triphosphate hydrolases"/>
    <property type="match status" value="1"/>
</dbReference>
<dbReference type="SMART" id="SM00382">
    <property type="entry name" value="AAA"/>
    <property type="match status" value="1"/>
</dbReference>
<protein>
    <recommendedName>
        <fullName evidence="4">HTH-type transcriptional regulatory protein TyrR</fullName>
    </recommendedName>
</protein>
<dbReference type="Pfam" id="PF18024">
    <property type="entry name" value="HTH_50"/>
    <property type="match status" value="1"/>
</dbReference>